<reference evidence="3" key="1">
    <citation type="submission" date="2022-03" db="EMBL/GenBank/DDBJ databases">
        <authorList>
            <person name="Martin C."/>
        </authorList>
    </citation>
    <scope>NUCLEOTIDE SEQUENCE</scope>
</reference>
<dbReference type="Gene3D" id="2.60.60.20">
    <property type="entry name" value="PLAT/LH2 domain"/>
    <property type="match status" value="1"/>
</dbReference>
<dbReference type="Proteomes" id="UP000749559">
    <property type="component" value="Unassembled WGS sequence"/>
</dbReference>
<gene>
    <name evidence="3" type="ORF">OFUS_LOCUS5346</name>
</gene>
<comment type="caution">
    <text evidence="3">The sequence shown here is derived from an EMBL/GenBank/DDBJ whole genome shotgun (WGS) entry which is preliminary data.</text>
</comment>
<proteinExistence type="predicted"/>
<dbReference type="AlphaFoldDB" id="A0A8J1TII1"/>
<organism evidence="3 4">
    <name type="scientific">Owenia fusiformis</name>
    <name type="common">Polychaete worm</name>
    <dbReference type="NCBI Taxonomy" id="6347"/>
    <lineage>
        <taxon>Eukaryota</taxon>
        <taxon>Metazoa</taxon>
        <taxon>Spiralia</taxon>
        <taxon>Lophotrochozoa</taxon>
        <taxon>Annelida</taxon>
        <taxon>Polychaeta</taxon>
        <taxon>Sedentaria</taxon>
        <taxon>Canalipalpata</taxon>
        <taxon>Sabellida</taxon>
        <taxon>Oweniida</taxon>
        <taxon>Oweniidae</taxon>
        <taxon>Owenia</taxon>
    </lineage>
</organism>
<protein>
    <submittedName>
        <fullName evidence="3">Uncharacterized protein</fullName>
    </submittedName>
</protein>
<keyword evidence="4" id="KW-1185">Reference proteome</keyword>
<evidence type="ECO:0000256" key="2">
    <source>
        <dbReference type="SAM" id="SignalP"/>
    </source>
</evidence>
<dbReference type="EMBL" id="CAIIXF020000002">
    <property type="protein sequence ID" value="CAH1778424.1"/>
    <property type="molecule type" value="Genomic_DNA"/>
</dbReference>
<feature type="chain" id="PRO_5043736578" evidence="2">
    <location>
        <begin position="20"/>
        <end position="222"/>
    </location>
</feature>
<accession>A0A8J1TII1</accession>
<evidence type="ECO:0000313" key="3">
    <source>
        <dbReference type="EMBL" id="CAH1778424.1"/>
    </source>
</evidence>
<evidence type="ECO:0000256" key="1">
    <source>
        <dbReference type="SAM" id="MobiDB-lite"/>
    </source>
</evidence>
<evidence type="ECO:0000313" key="4">
    <source>
        <dbReference type="Proteomes" id="UP000749559"/>
    </source>
</evidence>
<name>A0A8J1TII1_OWEFU</name>
<feature type="region of interest" description="Disordered" evidence="1">
    <location>
        <begin position="33"/>
        <end position="80"/>
    </location>
</feature>
<dbReference type="InterPro" id="IPR036392">
    <property type="entry name" value="PLAT/LH2_dom_sf"/>
</dbReference>
<dbReference type="SUPFAM" id="SSF49723">
    <property type="entry name" value="Lipase/lipooxygenase domain (PLAT/LH2 domain)"/>
    <property type="match status" value="1"/>
</dbReference>
<feature type="signal peptide" evidence="2">
    <location>
        <begin position="1"/>
        <end position="19"/>
    </location>
</feature>
<sequence>MQLFTLLLIAICFSPAVFAGGKKKCRKYPNAPGCSPPDDDEDDNPDKPPLKTGPKYVTSGVADKPSSGPRANSLTSLSGSGQSSALFSVLGLSTPCGYWVITQTSTREYAGSWDPYGIRFWNNAEAGASLKFPINNGRNDKEPGSWDAYGVIQRSYIPLPPTWIRLSNESGKSVNDMDNWKVKRVLVFDTCFGKIYEFEANSWVVRRQKNYLWIERTFASSF</sequence>
<keyword evidence="2" id="KW-0732">Signal</keyword>